<reference evidence="2" key="1">
    <citation type="submission" date="2018-06" db="EMBL/GenBank/DDBJ databases">
        <authorList>
            <person name="Zhirakovskaya E."/>
        </authorList>
    </citation>
    <scope>NUCLEOTIDE SEQUENCE</scope>
</reference>
<organism evidence="2">
    <name type="scientific">hydrothermal vent metagenome</name>
    <dbReference type="NCBI Taxonomy" id="652676"/>
    <lineage>
        <taxon>unclassified sequences</taxon>
        <taxon>metagenomes</taxon>
        <taxon>ecological metagenomes</taxon>
    </lineage>
</organism>
<evidence type="ECO:0000256" key="1">
    <source>
        <dbReference type="SAM" id="Phobius"/>
    </source>
</evidence>
<dbReference type="AlphaFoldDB" id="A0A3B1ACN7"/>
<feature type="transmembrane region" description="Helical" evidence="1">
    <location>
        <begin position="52"/>
        <end position="76"/>
    </location>
</feature>
<keyword evidence="1" id="KW-0812">Transmembrane</keyword>
<feature type="transmembrane region" description="Helical" evidence="1">
    <location>
        <begin position="7"/>
        <end position="32"/>
    </location>
</feature>
<keyword evidence="1" id="KW-0472">Membrane</keyword>
<evidence type="ECO:0000313" key="2">
    <source>
        <dbReference type="EMBL" id="VAX03506.1"/>
    </source>
</evidence>
<name>A0A3B1ACN7_9ZZZZ</name>
<accession>A0A3B1ACN7</accession>
<proteinExistence type="predicted"/>
<protein>
    <submittedName>
        <fullName evidence="2">Uncharacterized protein</fullName>
    </submittedName>
</protein>
<feature type="transmembrane region" description="Helical" evidence="1">
    <location>
        <begin position="97"/>
        <end position="125"/>
    </location>
</feature>
<sequence>MSLTLDIILAIFIVLLAGLTLILLLTFIMHFLMPRNVLKTYFKEPYFRPGEIAMLTGFPFGYIRTSMLMGILGFPASGKKRGLENAYKLAPVWYCTLSKYITVFFVIGFSLFILITAILSVYMLIYE</sequence>
<gene>
    <name evidence="2" type="ORF">MNBD_GAMMA19-1683</name>
</gene>
<keyword evidence="1" id="KW-1133">Transmembrane helix</keyword>
<dbReference type="EMBL" id="UOFV01000405">
    <property type="protein sequence ID" value="VAX03506.1"/>
    <property type="molecule type" value="Genomic_DNA"/>
</dbReference>